<dbReference type="EMBL" id="JAAHBT010000197">
    <property type="protein sequence ID" value="NES11075.1"/>
    <property type="molecule type" value="Genomic_DNA"/>
</dbReference>
<sequence>MSLNKDTLELIIDNAAAARELPMTYVPVVALPDNVQVRSLEHLQLNRSRFRGMLNTNSLHDFADYVLAQSSETTARGFVDQDSMSCTVFFNLGDSTLPGHGDDLAKLALKPTAAYQALTAIAGKQLTQRELAEWMEDWHASLTAIQDTGTQLAIGAAVNAVRNITIKASSAANHSEHNFGASRSAMDSIEAASDDIRIDALHFTFAPYEGLGERTFTLKLSILTGGDKPALKLRWVGKEVQQEEIAQEFKAVLSQEVGGAATLTLGTFSVGK</sequence>
<evidence type="ECO:0000313" key="2">
    <source>
        <dbReference type="Proteomes" id="UP000471751"/>
    </source>
</evidence>
<keyword evidence="2" id="KW-1185">Reference proteome</keyword>
<organism evidence="1 2">
    <name type="scientific">Pseudomonas laurentiana</name>
    <dbReference type="NCBI Taxonomy" id="2364649"/>
    <lineage>
        <taxon>Bacteria</taxon>
        <taxon>Pseudomonadati</taxon>
        <taxon>Pseudomonadota</taxon>
        <taxon>Gammaproteobacteria</taxon>
        <taxon>Pseudomonadales</taxon>
        <taxon>Pseudomonadaceae</taxon>
        <taxon>Pseudomonas</taxon>
    </lineage>
</organism>
<dbReference type="Pfam" id="PF10065">
    <property type="entry name" value="DUF2303"/>
    <property type="match status" value="1"/>
</dbReference>
<evidence type="ECO:0000313" key="1">
    <source>
        <dbReference type="EMBL" id="NES11075.1"/>
    </source>
</evidence>
<gene>
    <name evidence="1" type="ORF">G3O07_17110</name>
</gene>
<proteinExistence type="predicted"/>
<dbReference type="RefSeq" id="WP_163938165.1">
    <property type="nucleotide sequence ID" value="NZ_BMQU01000011.1"/>
</dbReference>
<dbReference type="AlphaFoldDB" id="A0A6I5RTK3"/>
<reference evidence="1 2" key="1">
    <citation type="submission" date="2020-02" db="EMBL/GenBank/DDBJ databases">
        <title>Broccoli isolated Pseudomonas sp.</title>
        <authorList>
            <person name="Fujikawa T."/>
            <person name="Sawada H."/>
        </authorList>
    </citation>
    <scope>NUCLEOTIDE SEQUENCE [LARGE SCALE GENOMIC DNA]</scope>
    <source>
        <strain evidence="1 2">JCM 32154</strain>
    </source>
</reference>
<comment type="caution">
    <text evidence="1">The sequence shown here is derived from an EMBL/GenBank/DDBJ whole genome shotgun (WGS) entry which is preliminary data.</text>
</comment>
<name>A0A6I5RTK3_9PSED</name>
<dbReference type="InterPro" id="IPR019276">
    <property type="entry name" value="DUF2303"/>
</dbReference>
<dbReference type="Proteomes" id="UP000471751">
    <property type="component" value="Unassembled WGS sequence"/>
</dbReference>
<accession>A0A6I5RTK3</accession>
<protein>
    <submittedName>
        <fullName evidence="1">DUF2303 family protein</fullName>
    </submittedName>
</protein>